<protein>
    <submittedName>
        <fullName evidence="1">Uncharacterized protein</fullName>
    </submittedName>
</protein>
<organism evidence="1 2">
    <name type="scientific">Felis catus</name>
    <name type="common">Cat</name>
    <name type="synonym">Felis silvestris catus</name>
    <dbReference type="NCBI Taxonomy" id="9685"/>
    <lineage>
        <taxon>Eukaryota</taxon>
        <taxon>Metazoa</taxon>
        <taxon>Chordata</taxon>
        <taxon>Craniata</taxon>
        <taxon>Vertebrata</taxon>
        <taxon>Euteleostomi</taxon>
        <taxon>Mammalia</taxon>
        <taxon>Eutheria</taxon>
        <taxon>Laurasiatheria</taxon>
        <taxon>Carnivora</taxon>
        <taxon>Feliformia</taxon>
        <taxon>Felidae</taxon>
        <taxon>Felinae</taxon>
        <taxon>Felis</taxon>
    </lineage>
</organism>
<dbReference type="Proteomes" id="UP000823872">
    <property type="component" value="Chromosome A2"/>
</dbReference>
<name>A0ABI7X7P0_FELCA</name>
<evidence type="ECO:0000313" key="2">
    <source>
        <dbReference type="Proteomes" id="UP000823872"/>
    </source>
</evidence>
<dbReference type="Ensembl" id="ENSFCTT00005028421.1">
    <property type="protein sequence ID" value="ENSFCTP00005018514.1"/>
    <property type="gene ID" value="ENSFCTG00005010182.1"/>
</dbReference>
<reference evidence="1" key="3">
    <citation type="submission" date="2025-09" db="UniProtKB">
        <authorList>
            <consortium name="Ensembl"/>
        </authorList>
    </citation>
    <scope>IDENTIFICATION</scope>
    <source>
        <strain evidence="1">breed Abyssinian</strain>
    </source>
</reference>
<reference evidence="1" key="2">
    <citation type="submission" date="2025-08" db="UniProtKB">
        <authorList>
            <consortium name="Ensembl"/>
        </authorList>
    </citation>
    <scope>IDENTIFICATION</scope>
    <source>
        <strain evidence="1">breed Abyssinian</strain>
    </source>
</reference>
<sequence>MRLSAISTESASDPLSPSLSAPHLLSLSLSKINETLKKKKKDIQMANRYMKRCSASLIIREMQIKTTIRYHLTPVRVAITKKTRNNKFRYGEQGALVHRWWERKLVQPLWKTVWRFLTRLKNRTAGRSSNSPSGHLSDENENTRAKRYMHPCVHCDDVTYNSEDTETA</sequence>
<gene>
    <name evidence="1" type="primary">CFAP97D1</name>
</gene>
<evidence type="ECO:0000313" key="1">
    <source>
        <dbReference type="Ensembl" id="ENSFCTP00005018514.1"/>
    </source>
</evidence>
<keyword evidence="2" id="KW-1185">Reference proteome</keyword>
<reference evidence="1 2" key="1">
    <citation type="submission" date="2021-02" db="EMBL/GenBank/DDBJ databases">
        <title>Safari Cat Assemblies.</title>
        <authorList>
            <person name="Bredemeyer K.R."/>
            <person name="Murphy W.J."/>
        </authorList>
    </citation>
    <scope>NUCLEOTIDE SEQUENCE [LARGE SCALE GENOMIC DNA]</scope>
</reference>
<accession>A0ABI7X7P0</accession>
<proteinExistence type="predicted"/>
<dbReference type="GeneTree" id="ENSGT01150000286916"/>